<name>A0A3S3AHJ0_9NOCA</name>
<keyword evidence="2" id="KW-1185">Reference proteome</keyword>
<reference evidence="1 2" key="1">
    <citation type="submission" date="2018-11" db="EMBL/GenBank/DDBJ databases">
        <title>Rhodococcus spongicola sp. nov. and Rhodococcus xishaensis sp. nov. from marine sponges.</title>
        <authorList>
            <person name="Li L."/>
            <person name="Lin H.W."/>
        </authorList>
    </citation>
    <scope>NUCLEOTIDE SEQUENCE [LARGE SCALE GENOMIC DNA]</scope>
    <source>
        <strain evidence="1 2">LHW51113</strain>
    </source>
</reference>
<dbReference type="Proteomes" id="UP000283479">
    <property type="component" value="Unassembled WGS sequence"/>
</dbReference>
<comment type="caution">
    <text evidence="1">The sequence shown here is derived from an EMBL/GenBank/DDBJ whole genome shotgun (WGS) entry which is preliminary data.</text>
</comment>
<accession>A0A3S3AHJ0</accession>
<dbReference type="EMBL" id="RKLO01000006">
    <property type="protein sequence ID" value="RVW00677.1"/>
    <property type="molecule type" value="Genomic_DNA"/>
</dbReference>
<evidence type="ECO:0000313" key="2">
    <source>
        <dbReference type="Proteomes" id="UP000283479"/>
    </source>
</evidence>
<sequence>MGRDTTHSEAVIGATPTNSPNVIELAESALQRPRPHCEADGPTDRIRQARPLGACGIGHSDATAVTRHTAAQPTINRIGPAHGS</sequence>
<dbReference type="AlphaFoldDB" id="A0A3S3AHJ0"/>
<gene>
    <name evidence="1" type="ORF">EGT50_15160</name>
</gene>
<protein>
    <submittedName>
        <fullName evidence="1">Uncharacterized protein</fullName>
    </submittedName>
</protein>
<evidence type="ECO:0000313" key="1">
    <source>
        <dbReference type="EMBL" id="RVW00677.1"/>
    </source>
</evidence>
<organism evidence="1 2">
    <name type="scientific">Rhodococcus xishaensis</name>
    <dbReference type="NCBI Taxonomy" id="2487364"/>
    <lineage>
        <taxon>Bacteria</taxon>
        <taxon>Bacillati</taxon>
        <taxon>Actinomycetota</taxon>
        <taxon>Actinomycetes</taxon>
        <taxon>Mycobacteriales</taxon>
        <taxon>Nocardiaceae</taxon>
        <taxon>Rhodococcus</taxon>
    </lineage>
</organism>
<proteinExistence type="predicted"/>